<evidence type="ECO:0000259" key="1">
    <source>
        <dbReference type="Pfam" id="PF13360"/>
    </source>
</evidence>
<gene>
    <name evidence="2" type="ORF">GCM10023156_67320</name>
</gene>
<dbReference type="InterPro" id="IPR018391">
    <property type="entry name" value="PQQ_b-propeller_rpt"/>
</dbReference>
<dbReference type="InterPro" id="IPR011047">
    <property type="entry name" value="Quinoprotein_ADH-like_sf"/>
</dbReference>
<dbReference type="PANTHER" id="PTHR34512">
    <property type="entry name" value="CELL SURFACE PROTEIN"/>
    <property type="match status" value="1"/>
</dbReference>
<dbReference type="Proteomes" id="UP001500840">
    <property type="component" value="Unassembled WGS sequence"/>
</dbReference>
<proteinExistence type="predicted"/>
<feature type="domain" description="Pyrrolo-quinoline quinone repeat" evidence="1">
    <location>
        <begin position="148"/>
        <end position="296"/>
    </location>
</feature>
<evidence type="ECO:0000313" key="2">
    <source>
        <dbReference type="EMBL" id="GAA4471915.1"/>
    </source>
</evidence>
<accession>A0ABP8NVM0</accession>
<organism evidence="2 3">
    <name type="scientific">Novipirellula rosea</name>
    <dbReference type="NCBI Taxonomy" id="1031540"/>
    <lineage>
        <taxon>Bacteria</taxon>
        <taxon>Pseudomonadati</taxon>
        <taxon>Planctomycetota</taxon>
        <taxon>Planctomycetia</taxon>
        <taxon>Pirellulales</taxon>
        <taxon>Pirellulaceae</taxon>
        <taxon>Novipirellula</taxon>
    </lineage>
</organism>
<evidence type="ECO:0000313" key="3">
    <source>
        <dbReference type="Proteomes" id="UP001500840"/>
    </source>
</evidence>
<sequence>MTMKRVLLLTLIPLLLVGGCGRKNPVEEISPEKSNVKVVDVAVDETKLLWPAWRGPQRDGVVPDQPLLTHWGEEENVLWRTEVPGRGHSSPIVVADSIYLATAIQDQQKQQVLAFDRATGESKWTADVHTGGFPSERAVHHKATHANGTLACDGVRLYTAFLNNDAIIASALDLDGNIVWQREIGKFVSKFGYAPSPVLYKSLVIFAADNMGGGYLAAVDGETGEIAWRVARGTISSYSSPTIASVGGRDQLLISGCDAVASFDPASGEKLWSTPGTAEATCGTVITSKNRIFASGGYPDKETVCLSADGEKIWSVRTKVYEPSLVLNDGHLFAVSDDGVAYCWNADTGDVVWRERLGGKFSASPIVCNDVIYVSNLNGETFVFKNKNNSFKLISTNKLGDDAYASPAVADSQMFMRVGVDKGSKRHEQLVCLESETP</sequence>
<keyword evidence="3" id="KW-1185">Reference proteome</keyword>
<feature type="domain" description="Pyrrolo-quinoline quinone repeat" evidence="1">
    <location>
        <begin position="303"/>
        <end position="379"/>
    </location>
</feature>
<dbReference type="Pfam" id="PF13360">
    <property type="entry name" value="PQQ_2"/>
    <property type="match status" value="2"/>
</dbReference>
<name>A0ABP8NVM0_9BACT</name>
<dbReference type="SMART" id="SM00564">
    <property type="entry name" value="PQQ"/>
    <property type="match status" value="4"/>
</dbReference>
<dbReference type="InterPro" id="IPR015943">
    <property type="entry name" value="WD40/YVTN_repeat-like_dom_sf"/>
</dbReference>
<dbReference type="InterPro" id="IPR002372">
    <property type="entry name" value="PQQ_rpt_dom"/>
</dbReference>
<dbReference type="Gene3D" id="2.130.10.10">
    <property type="entry name" value="YVTN repeat-like/Quinoprotein amine dehydrogenase"/>
    <property type="match status" value="2"/>
</dbReference>
<dbReference type="PANTHER" id="PTHR34512:SF30">
    <property type="entry name" value="OUTER MEMBRANE PROTEIN ASSEMBLY FACTOR BAMB"/>
    <property type="match status" value="1"/>
</dbReference>
<dbReference type="SUPFAM" id="SSF50998">
    <property type="entry name" value="Quinoprotein alcohol dehydrogenase-like"/>
    <property type="match status" value="1"/>
</dbReference>
<reference evidence="3" key="1">
    <citation type="journal article" date="2019" name="Int. J. Syst. Evol. Microbiol.">
        <title>The Global Catalogue of Microorganisms (GCM) 10K type strain sequencing project: providing services to taxonomists for standard genome sequencing and annotation.</title>
        <authorList>
            <consortium name="The Broad Institute Genomics Platform"/>
            <consortium name="The Broad Institute Genome Sequencing Center for Infectious Disease"/>
            <person name="Wu L."/>
            <person name="Ma J."/>
        </authorList>
    </citation>
    <scope>NUCLEOTIDE SEQUENCE [LARGE SCALE GENOMIC DNA]</scope>
    <source>
        <strain evidence="3">JCM 17759</strain>
    </source>
</reference>
<comment type="caution">
    <text evidence="2">The sequence shown here is derived from an EMBL/GenBank/DDBJ whole genome shotgun (WGS) entry which is preliminary data.</text>
</comment>
<dbReference type="PROSITE" id="PS51257">
    <property type="entry name" value="PROKAR_LIPOPROTEIN"/>
    <property type="match status" value="1"/>
</dbReference>
<dbReference type="EMBL" id="BAABGA010000120">
    <property type="protein sequence ID" value="GAA4471915.1"/>
    <property type="molecule type" value="Genomic_DNA"/>
</dbReference>
<protein>
    <submittedName>
        <fullName evidence="2">PQQ-like beta-propeller repeat protein</fullName>
    </submittedName>
</protein>